<name>A0A7G8BI71_9BACT</name>
<dbReference type="AlphaFoldDB" id="A0A7G8BI71"/>
<keyword evidence="1" id="KW-0732">Signal</keyword>
<sequence length="419" mass="45555">MVIRGLTTLLVFIFLAVGASTAQEQAIRADDLVDSIGVNSHFAYTNTYYYQKYPQAISAISAAGIRHIRDGYHYWPAGNQMYKIHQAVHAAGIGTDYVVAYNSLTTVSDLESFQSLVGDMESIEGPNEIDLNGGSNWETLLASFLPTLGQAGAALHVPVLGPSLFQEKSYGQLGDISQYINYTNLHIYFGGRNPGTNGWGSVNAEGHSYGSIPWWLDNANISASGVASYVTESGYNQLPTTTTPYTVPNSVASFYTIQTIFEMMTHGIKRTYMYELMDEPSSPELGLMTNTLQPKSSYTALQSLTSVLVDKGASFAPGKLQYSLSGSTANVHHLLMQKQDGTFYLALWLNLPIYNPATNESMSVTPQKVTVTLDAGHAVHGNFSIDSAGMLTNTKVNNSYAYDVQLTPSVILLKIVPTN</sequence>
<keyword evidence="3" id="KW-1185">Reference proteome</keyword>
<gene>
    <name evidence="2" type="ORF">H7849_25185</name>
</gene>
<dbReference type="KEGG" id="adin:H7849_25185"/>
<evidence type="ECO:0000313" key="2">
    <source>
        <dbReference type="EMBL" id="QNI32241.1"/>
    </source>
</evidence>
<organism evidence="2 3">
    <name type="scientific">Alloacidobacterium dinghuense</name>
    <dbReference type="NCBI Taxonomy" id="2763107"/>
    <lineage>
        <taxon>Bacteria</taxon>
        <taxon>Pseudomonadati</taxon>
        <taxon>Acidobacteriota</taxon>
        <taxon>Terriglobia</taxon>
        <taxon>Terriglobales</taxon>
        <taxon>Acidobacteriaceae</taxon>
        <taxon>Alloacidobacterium</taxon>
    </lineage>
</organism>
<accession>A0A7G8BI71</accession>
<proteinExistence type="predicted"/>
<dbReference type="SUPFAM" id="SSF51445">
    <property type="entry name" value="(Trans)glycosidases"/>
    <property type="match status" value="1"/>
</dbReference>
<dbReference type="EMBL" id="CP060394">
    <property type="protein sequence ID" value="QNI32241.1"/>
    <property type="molecule type" value="Genomic_DNA"/>
</dbReference>
<dbReference type="InterPro" id="IPR017853">
    <property type="entry name" value="GH"/>
</dbReference>
<feature type="chain" id="PRO_5028906857" evidence="1">
    <location>
        <begin position="23"/>
        <end position="419"/>
    </location>
</feature>
<evidence type="ECO:0000313" key="3">
    <source>
        <dbReference type="Proteomes" id="UP000515312"/>
    </source>
</evidence>
<dbReference type="Gene3D" id="3.20.20.80">
    <property type="entry name" value="Glycosidases"/>
    <property type="match status" value="1"/>
</dbReference>
<protein>
    <submittedName>
        <fullName evidence="2">Uncharacterized protein</fullName>
    </submittedName>
</protein>
<evidence type="ECO:0000256" key="1">
    <source>
        <dbReference type="SAM" id="SignalP"/>
    </source>
</evidence>
<reference evidence="2 3" key="1">
    <citation type="submission" date="2020-08" db="EMBL/GenBank/DDBJ databases">
        <title>Edaphobacter telluris sp. nov. and Acidobacterium dinghuensis sp. nov., two acidobacteria isolated from forest soil.</title>
        <authorList>
            <person name="Fu J."/>
            <person name="Qiu L."/>
        </authorList>
    </citation>
    <scope>NUCLEOTIDE SEQUENCE [LARGE SCALE GENOMIC DNA]</scope>
    <source>
        <strain evidence="2">4Y35</strain>
    </source>
</reference>
<dbReference type="Proteomes" id="UP000515312">
    <property type="component" value="Chromosome"/>
</dbReference>
<feature type="signal peptide" evidence="1">
    <location>
        <begin position="1"/>
        <end position="22"/>
    </location>
</feature>
<dbReference type="RefSeq" id="WP_186743196.1">
    <property type="nucleotide sequence ID" value="NZ_CP060394.1"/>
</dbReference>